<evidence type="ECO:0000256" key="7">
    <source>
        <dbReference type="SAM" id="MobiDB-lite"/>
    </source>
</evidence>
<feature type="compositionally biased region" description="Polar residues" evidence="7">
    <location>
        <begin position="12"/>
        <end position="22"/>
    </location>
</feature>
<feature type="compositionally biased region" description="Polar residues" evidence="7">
    <location>
        <begin position="301"/>
        <end position="314"/>
    </location>
</feature>
<feature type="compositionally biased region" description="Basic and acidic residues" evidence="7">
    <location>
        <begin position="1"/>
        <end position="11"/>
    </location>
</feature>
<evidence type="ECO:0000256" key="1">
    <source>
        <dbReference type="ARBA" id="ARBA00004123"/>
    </source>
</evidence>
<name>A0A9Q0RKB7_BLOTA</name>
<dbReference type="Proteomes" id="UP001142055">
    <property type="component" value="Chromosome 3"/>
</dbReference>
<dbReference type="PANTHER" id="PTHR22536:SF1">
    <property type="entry name" value="MEDIATOR OF RNA POLYMERASE II TRANSCRIPTION SUBUNIT 19"/>
    <property type="match status" value="1"/>
</dbReference>
<dbReference type="GO" id="GO:0016592">
    <property type="term" value="C:mediator complex"/>
    <property type="evidence" value="ECO:0007669"/>
    <property type="project" value="InterPro"/>
</dbReference>
<keyword evidence="3 6" id="KW-0805">Transcription regulation</keyword>
<evidence type="ECO:0000313" key="8">
    <source>
        <dbReference type="EMBL" id="KAJ6216161.1"/>
    </source>
</evidence>
<sequence>MMMSDIVRRPSDQCSPKTSPRGNRSPVVPRQDSTGTLKTTISLGKTPTIVHSGPFYLMKELPTPSELTGSTNLIQYHNLEHSFNKFCGRKIKDQLSAFLPNLPGNIDAPASKDESSLRKLIENPPITSIEIVALTKQQLDSAFRLHVGPIPEQYRFMSQNVQRKKHKHKKNAKQSGKSGDTPIHEVHNELFNNDLLGSRADREHEKKHRKQKRHDDEKERKKKKKDKKKKKQRHSPEPNMIGTNHIISNDGLSGPLSNSGQVGTPSSVDNSSPLTTCSTLSSLMNNSNQTNGNSNNGIVGSLSNTPTNGLNGSSLAARGIGPM</sequence>
<dbReference type="EMBL" id="JAPWDV010000003">
    <property type="protein sequence ID" value="KAJ6216161.1"/>
    <property type="molecule type" value="Genomic_DNA"/>
</dbReference>
<comment type="function">
    <text evidence="6">Component of the Mediator complex, a coactivator involved in the regulated transcription of nearly all RNA polymerase II-dependent genes. Mediator functions as a bridge to convey information from gene-specific regulatory proteins to the basal RNA polymerase II transcription machinery. Mediator is recruited to promoters by direct interactions with regulatory proteins and serves as a scaffold for the assembly of a functional preinitiation complex with RNA polymerase II and the general transcription factors.</text>
</comment>
<comment type="subunit">
    <text evidence="6">Component of the Mediator complex.</text>
</comment>
<comment type="caution">
    <text evidence="8">The sequence shown here is derived from an EMBL/GenBank/DDBJ whole genome shotgun (WGS) entry which is preliminary data.</text>
</comment>
<keyword evidence="6" id="KW-0010">Activator</keyword>
<evidence type="ECO:0000256" key="2">
    <source>
        <dbReference type="ARBA" id="ARBA00009259"/>
    </source>
</evidence>
<dbReference type="AlphaFoldDB" id="A0A9Q0RKB7"/>
<keyword evidence="9" id="KW-1185">Reference proteome</keyword>
<evidence type="ECO:0000256" key="4">
    <source>
        <dbReference type="ARBA" id="ARBA00023163"/>
    </source>
</evidence>
<feature type="compositionally biased region" description="Basic residues" evidence="7">
    <location>
        <begin position="220"/>
        <end position="233"/>
    </location>
</feature>
<feature type="region of interest" description="Disordered" evidence="7">
    <location>
        <begin position="159"/>
        <end position="323"/>
    </location>
</feature>
<organism evidence="8 9">
    <name type="scientific">Blomia tropicalis</name>
    <name type="common">Mite</name>
    <dbReference type="NCBI Taxonomy" id="40697"/>
    <lineage>
        <taxon>Eukaryota</taxon>
        <taxon>Metazoa</taxon>
        <taxon>Ecdysozoa</taxon>
        <taxon>Arthropoda</taxon>
        <taxon>Chelicerata</taxon>
        <taxon>Arachnida</taxon>
        <taxon>Acari</taxon>
        <taxon>Acariformes</taxon>
        <taxon>Sarcoptiformes</taxon>
        <taxon>Astigmata</taxon>
        <taxon>Glycyphagoidea</taxon>
        <taxon>Echimyopodidae</taxon>
        <taxon>Blomia</taxon>
    </lineage>
</organism>
<dbReference type="Pfam" id="PF10278">
    <property type="entry name" value="Med19"/>
    <property type="match status" value="1"/>
</dbReference>
<dbReference type="InterPro" id="IPR019403">
    <property type="entry name" value="Mediator_Med19_met"/>
</dbReference>
<comment type="subcellular location">
    <subcellularLocation>
        <location evidence="1 6">Nucleus</location>
    </subcellularLocation>
</comment>
<evidence type="ECO:0000256" key="5">
    <source>
        <dbReference type="ARBA" id="ARBA00023242"/>
    </source>
</evidence>
<dbReference type="OMA" id="AGMSNPM"/>
<reference evidence="8" key="1">
    <citation type="submission" date="2022-12" db="EMBL/GenBank/DDBJ databases">
        <title>Genome assemblies of Blomia tropicalis.</title>
        <authorList>
            <person name="Cui Y."/>
        </authorList>
    </citation>
    <scope>NUCLEOTIDE SEQUENCE</scope>
    <source>
        <tissue evidence="8">Adult mites</tissue>
    </source>
</reference>
<keyword evidence="4 6" id="KW-0804">Transcription</keyword>
<evidence type="ECO:0000256" key="3">
    <source>
        <dbReference type="ARBA" id="ARBA00023015"/>
    </source>
</evidence>
<dbReference type="GO" id="GO:0003712">
    <property type="term" value="F:transcription coregulator activity"/>
    <property type="evidence" value="ECO:0007669"/>
    <property type="project" value="InterPro"/>
</dbReference>
<protein>
    <recommendedName>
        <fullName evidence="6">Mediator of RNA polymerase II transcription subunit 19</fullName>
    </recommendedName>
    <alternativeName>
        <fullName evidence="6">Mediator complex subunit 19</fullName>
    </alternativeName>
</protein>
<evidence type="ECO:0000256" key="6">
    <source>
        <dbReference type="RuleBase" id="RU364151"/>
    </source>
</evidence>
<proteinExistence type="inferred from homology"/>
<comment type="similarity">
    <text evidence="2 6">Belongs to the Mediator complex subunit 19 family.</text>
</comment>
<feature type="region of interest" description="Disordered" evidence="7">
    <location>
        <begin position="1"/>
        <end position="38"/>
    </location>
</feature>
<dbReference type="OrthoDB" id="10044050at2759"/>
<feature type="compositionally biased region" description="Polar residues" evidence="7">
    <location>
        <begin position="241"/>
        <end position="269"/>
    </location>
</feature>
<gene>
    <name evidence="6" type="primary">MED19</name>
    <name evidence="8" type="ORF">RDWZM_007318</name>
</gene>
<accession>A0A9Q0RKB7</accession>
<dbReference type="PANTHER" id="PTHR22536">
    <property type="entry name" value="LUNG CANCER METASTASIS-RELATED LCMR1 PROTEIN"/>
    <property type="match status" value="1"/>
</dbReference>
<feature type="compositionally biased region" description="Low complexity" evidence="7">
    <location>
        <begin position="270"/>
        <end position="297"/>
    </location>
</feature>
<evidence type="ECO:0000313" key="9">
    <source>
        <dbReference type="Proteomes" id="UP001142055"/>
    </source>
</evidence>
<dbReference type="GO" id="GO:0045944">
    <property type="term" value="P:positive regulation of transcription by RNA polymerase II"/>
    <property type="evidence" value="ECO:0007669"/>
    <property type="project" value="TreeGrafter"/>
</dbReference>
<feature type="compositionally biased region" description="Basic residues" evidence="7">
    <location>
        <begin position="162"/>
        <end position="172"/>
    </location>
</feature>
<keyword evidence="5 6" id="KW-0539">Nucleus</keyword>